<dbReference type="PANTHER" id="PTHR43877">
    <property type="entry name" value="AMINOALKYLPHOSPHONATE N-ACETYLTRANSFERASE-RELATED-RELATED"/>
    <property type="match status" value="1"/>
</dbReference>
<name>A0A2T4URC9_9MICO</name>
<protein>
    <submittedName>
        <fullName evidence="4">GNAT family N-acetyltransferase</fullName>
    </submittedName>
</protein>
<evidence type="ECO:0000313" key="5">
    <source>
        <dbReference type="Proteomes" id="UP000241085"/>
    </source>
</evidence>
<evidence type="ECO:0000313" key="4">
    <source>
        <dbReference type="EMBL" id="PTL72089.1"/>
    </source>
</evidence>
<dbReference type="Pfam" id="PF24553">
    <property type="entry name" value="Rv0428c_C"/>
    <property type="match status" value="1"/>
</dbReference>
<evidence type="ECO:0000259" key="3">
    <source>
        <dbReference type="PROSITE" id="PS51186"/>
    </source>
</evidence>
<dbReference type="PROSITE" id="PS51186">
    <property type="entry name" value="GNAT"/>
    <property type="match status" value="1"/>
</dbReference>
<dbReference type="InterPro" id="IPR056935">
    <property type="entry name" value="Rv0428c-like_C"/>
</dbReference>
<dbReference type="PANTHER" id="PTHR43877:SF2">
    <property type="entry name" value="AMINOALKYLPHOSPHONATE N-ACETYLTRANSFERASE-RELATED"/>
    <property type="match status" value="1"/>
</dbReference>
<dbReference type="EMBL" id="PZPL01000001">
    <property type="protein sequence ID" value="PTL72089.1"/>
    <property type="molecule type" value="Genomic_DNA"/>
</dbReference>
<dbReference type="AlphaFoldDB" id="A0A2T4URC9"/>
<comment type="caution">
    <text evidence="4">The sequence shown here is derived from an EMBL/GenBank/DDBJ whole genome shotgun (WGS) entry which is preliminary data.</text>
</comment>
<keyword evidence="5" id="KW-1185">Reference proteome</keyword>
<dbReference type="RefSeq" id="WP_107573863.1">
    <property type="nucleotide sequence ID" value="NZ_PZPL01000001.1"/>
</dbReference>
<keyword evidence="2" id="KW-0012">Acyltransferase</keyword>
<accession>A0A2T4URC9</accession>
<dbReference type="CDD" id="cd04301">
    <property type="entry name" value="NAT_SF"/>
    <property type="match status" value="1"/>
</dbReference>
<dbReference type="InterPro" id="IPR016181">
    <property type="entry name" value="Acyl_CoA_acyltransferase"/>
</dbReference>
<dbReference type="Proteomes" id="UP000241085">
    <property type="component" value="Unassembled WGS sequence"/>
</dbReference>
<keyword evidence="1 4" id="KW-0808">Transferase</keyword>
<reference evidence="4 5" key="1">
    <citation type="submission" date="2018-03" db="EMBL/GenBank/DDBJ databases">
        <title>Bacteriophage NCPPB3778 and a type I-E CRISPR drive the evolution of the US Biological Select Agent, Rathayibacter toxicus.</title>
        <authorList>
            <person name="Davis E.W.II."/>
            <person name="Tabima J.F."/>
            <person name="Weisberg A.J."/>
            <person name="Dantas Lopes L."/>
            <person name="Wiseman M.S."/>
            <person name="Wiseman M.S."/>
            <person name="Pupko T."/>
            <person name="Belcher M.S."/>
            <person name="Sechler A.J."/>
            <person name="Tancos M.A."/>
            <person name="Schroeder B.K."/>
            <person name="Murray T.D."/>
            <person name="Luster D.G."/>
            <person name="Schneider W.L."/>
            <person name="Rogers E."/>
            <person name="Andreote F.D."/>
            <person name="Grunwald N.J."/>
            <person name="Putnam M.L."/>
            <person name="Chang J.H."/>
        </authorList>
    </citation>
    <scope>NUCLEOTIDE SEQUENCE [LARGE SCALE GENOMIC DNA]</scope>
    <source>
        <strain evidence="4 5">DSM 15933</strain>
    </source>
</reference>
<dbReference type="Gene3D" id="3.40.630.30">
    <property type="match status" value="1"/>
</dbReference>
<gene>
    <name evidence="4" type="ORF">C1I63_04025</name>
</gene>
<evidence type="ECO:0000256" key="1">
    <source>
        <dbReference type="ARBA" id="ARBA00022679"/>
    </source>
</evidence>
<dbReference type="GO" id="GO:0016747">
    <property type="term" value="F:acyltransferase activity, transferring groups other than amino-acyl groups"/>
    <property type="evidence" value="ECO:0007669"/>
    <property type="project" value="InterPro"/>
</dbReference>
<dbReference type="InterPro" id="IPR050832">
    <property type="entry name" value="Bact_Acetyltransf"/>
</dbReference>
<proteinExistence type="predicted"/>
<dbReference type="SUPFAM" id="SSF55729">
    <property type="entry name" value="Acyl-CoA N-acyltransferases (Nat)"/>
    <property type="match status" value="1"/>
</dbReference>
<evidence type="ECO:0000256" key="2">
    <source>
        <dbReference type="ARBA" id="ARBA00023315"/>
    </source>
</evidence>
<dbReference type="InterPro" id="IPR000182">
    <property type="entry name" value="GNAT_dom"/>
</dbReference>
<sequence>MDPRVLDRLAAAAWPALETRELDGWLLRAASGVTKRANSVLTSGAVTDPERAIDAAEAFAREHAIPPLLQLGPATLPADLPERLAARGYAPHERTLVLTGTVQEALAALSGPPAVVEPAPSEGWLSLWWSVDGRGGAAERDVAQRILAGCDSSYALVRDERGAAACGRLAYATGGDTPWCGLFSLATRPDARRRGHAASVLRSLLGQAESRGVAHYWIQVLEANAPARRLYSALGATESSWYEYWRRP</sequence>
<organism evidence="4 5">
    <name type="scientific">Rathayibacter caricis DSM 15933</name>
    <dbReference type="NCBI Taxonomy" id="1328867"/>
    <lineage>
        <taxon>Bacteria</taxon>
        <taxon>Bacillati</taxon>
        <taxon>Actinomycetota</taxon>
        <taxon>Actinomycetes</taxon>
        <taxon>Micrococcales</taxon>
        <taxon>Microbacteriaceae</taxon>
        <taxon>Rathayibacter</taxon>
    </lineage>
</organism>
<feature type="domain" description="N-acetyltransferase" evidence="3">
    <location>
        <begin position="114"/>
        <end position="248"/>
    </location>
</feature>